<gene>
    <name evidence="2" type="ORF">L207DRAFT_510866</name>
</gene>
<reference evidence="2 3" key="1">
    <citation type="submission" date="2016-04" db="EMBL/GenBank/DDBJ databases">
        <title>A degradative enzymes factory behind the ericoid mycorrhizal symbiosis.</title>
        <authorList>
            <consortium name="DOE Joint Genome Institute"/>
            <person name="Martino E."/>
            <person name="Morin E."/>
            <person name="Grelet G."/>
            <person name="Kuo A."/>
            <person name="Kohler A."/>
            <person name="Daghino S."/>
            <person name="Barry K."/>
            <person name="Choi C."/>
            <person name="Cichocki N."/>
            <person name="Clum A."/>
            <person name="Copeland A."/>
            <person name="Hainaut M."/>
            <person name="Haridas S."/>
            <person name="Labutti K."/>
            <person name="Lindquist E."/>
            <person name="Lipzen A."/>
            <person name="Khouja H.-R."/>
            <person name="Murat C."/>
            <person name="Ohm R."/>
            <person name="Olson A."/>
            <person name="Spatafora J."/>
            <person name="Veneault-Fourrey C."/>
            <person name="Henrissat B."/>
            <person name="Grigoriev I."/>
            <person name="Martin F."/>
            <person name="Perotto S."/>
        </authorList>
    </citation>
    <scope>NUCLEOTIDE SEQUENCE [LARGE SCALE GENOMIC DNA]</scope>
    <source>
        <strain evidence="2 3">F</strain>
    </source>
</reference>
<evidence type="ECO:0000256" key="1">
    <source>
        <dbReference type="SAM" id="Phobius"/>
    </source>
</evidence>
<dbReference type="OrthoDB" id="3514740at2759"/>
<keyword evidence="1" id="KW-0812">Transmembrane</keyword>
<name>A0A2J6RVU2_HYAVF</name>
<keyword evidence="1" id="KW-0472">Membrane</keyword>
<keyword evidence="3" id="KW-1185">Reference proteome</keyword>
<organism evidence="2 3">
    <name type="scientific">Hyaloscypha variabilis (strain UAMH 11265 / GT02V1 / F)</name>
    <name type="common">Meliniomyces variabilis</name>
    <dbReference type="NCBI Taxonomy" id="1149755"/>
    <lineage>
        <taxon>Eukaryota</taxon>
        <taxon>Fungi</taxon>
        <taxon>Dikarya</taxon>
        <taxon>Ascomycota</taxon>
        <taxon>Pezizomycotina</taxon>
        <taxon>Leotiomycetes</taxon>
        <taxon>Helotiales</taxon>
        <taxon>Hyaloscyphaceae</taxon>
        <taxon>Hyaloscypha</taxon>
        <taxon>Hyaloscypha variabilis</taxon>
    </lineage>
</organism>
<dbReference type="EMBL" id="KZ613943">
    <property type="protein sequence ID" value="PMD42635.1"/>
    <property type="molecule type" value="Genomic_DNA"/>
</dbReference>
<dbReference type="Proteomes" id="UP000235786">
    <property type="component" value="Unassembled WGS sequence"/>
</dbReference>
<evidence type="ECO:0000313" key="3">
    <source>
        <dbReference type="Proteomes" id="UP000235786"/>
    </source>
</evidence>
<sequence>MASSLASEALFPRGLSTDTKINLIIGIFTIVTGILSTLLAWAMWRLTRDRRHRHAREHFSPTSDSGVIELLPTPAGARPRLAYEVALRFGGTL</sequence>
<dbReference type="AlphaFoldDB" id="A0A2J6RVU2"/>
<accession>A0A2J6RVU2</accession>
<protein>
    <submittedName>
        <fullName evidence="2">Uncharacterized protein</fullName>
    </submittedName>
</protein>
<proteinExistence type="predicted"/>
<keyword evidence="1" id="KW-1133">Transmembrane helix</keyword>
<evidence type="ECO:0000313" key="2">
    <source>
        <dbReference type="EMBL" id="PMD42635.1"/>
    </source>
</evidence>
<feature type="transmembrane region" description="Helical" evidence="1">
    <location>
        <begin position="21"/>
        <end position="44"/>
    </location>
</feature>